<reference evidence="3" key="1">
    <citation type="submission" date="2016-10" db="EMBL/GenBank/DDBJ databases">
        <authorList>
            <person name="de Groot N.N."/>
        </authorList>
    </citation>
    <scope>NUCLEOTIDE SEQUENCE [LARGE SCALE GENOMIC DNA]</scope>
    <source>
        <strain evidence="3">DSM 12489</strain>
    </source>
</reference>
<dbReference type="EMBL" id="FNOJ01000004">
    <property type="protein sequence ID" value="SDW33212.1"/>
    <property type="molecule type" value="Genomic_DNA"/>
</dbReference>
<evidence type="ECO:0000313" key="1">
    <source>
        <dbReference type="EMBL" id="GLV12466.1"/>
    </source>
</evidence>
<name>A0A1H2SNM8_9BACL</name>
<evidence type="ECO:0000313" key="4">
    <source>
        <dbReference type="Proteomes" id="UP000182589"/>
    </source>
</evidence>
<reference evidence="4" key="2">
    <citation type="submission" date="2016-10" db="EMBL/GenBank/DDBJ databases">
        <authorList>
            <person name="Varghese N."/>
        </authorList>
    </citation>
    <scope>NUCLEOTIDE SEQUENCE [LARGE SCALE GENOMIC DNA]</scope>
    <source>
        <strain evidence="4">DSM 12489</strain>
    </source>
</reference>
<reference evidence="1" key="3">
    <citation type="submission" date="2023-02" db="EMBL/GenBank/DDBJ databases">
        <title>Proposal of a novel subspecies: Alicyclobacillus hesperidum subspecies aegle.</title>
        <authorList>
            <person name="Goto K."/>
            <person name="Fujii T."/>
            <person name="Yasui K."/>
            <person name="Mochida K."/>
            <person name="Kato-Tanaka Y."/>
            <person name="Morohoshi S."/>
            <person name="An S.Y."/>
            <person name="Kasai H."/>
            <person name="Yokota A."/>
        </authorList>
    </citation>
    <scope>NUCLEOTIDE SEQUENCE</scope>
    <source>
        <strain evidence="1">DSM 12766</strain>
    </source>
</reference>
<evidence type="ECO:0000313" key="3">
    <source>
        <dbReference type="EMBL" id="SDW33212.1"/>
    </source>
</evidence>
<proteinExistence type="predicted"/>
<accession>A0A1H2SNM8</accession>
<dbReference type="RefSeq" id="WP_040290169.1">
    <property type="nucleotide sequence ID" value="NZ_BSRA01000001.1"/>
</dbReference>
<sequence>MRKDLHRLQVIVHGSGHGKSLTDVLWELSGVISDVASKADVAYGQTRISTCKTMADETVGDQS</sequence>
<dbReference type="Proteomes" id="UP001157137">
    <property type="component" value="Unassembled WGS sequence"/>
</dbReference>
<dbReference type="Proteomes" id="UP000182589">
    <property type="component" value="Unassembled WGS sequence"/>
</dbReference>
<dbReference type="EMBL" id="BSRA01000001">
    <property type="protein sequence ID" value="GLV12466.1"/>
    <property type="molecule type" value="Genomic_DNA"/>
</dbReference>
<protein>
    <submittedName>
        <fullName evidence="3">Uncharacterized protein</fullName>
    </submittedName>
</protein>
<dbReference type="AlphaFoldDB" id="A0A1H2SNM8"/>
<keyword evidence="4" id="KW-1185">Reference proteome</keyword>
<gene>
    <name evidence="1" type="ORF">Heshes_01500</name>
    <name evidence="2" type="ORF">Heshes_01580</name>
    <name evidence="3" type="ORF">SAMN04489725_104160</name>
</gene>
<dbReference type="EMBL" id="BSRA01000001">
    <property type="protein sequence ID" value="GLV12474.1"/>
    <property type="molecule type" value="Genomic_DNA"/>
</dbReference>
<organism evidence="3 4">
    <name type="scientific">Alicyclobacillus hesperidum</name>
    <dbReference type="NCBI Taxonomy" id="89784"/>
    <lineage>
        <taxon>Bacteria</taxon>
        <taxon>Bacillati</taxon>
        <taxon>Bacillota</taxon>
        <taxon>Bacilli</taxon>
        <taxon>Bacillales</taxon>
        <taxon>Alicyclobacillaceae</taxon>
        <taxon>Alicyclobacillus</taxon>
    </lineage>
</organism>
<dbReference type="STRING" id="89784.SAMN04489725_104160"/>
<evidence type="ECO:0000313" key="2">
    <source>
        <dbReference type="EMBL" id="GLV12474.1"/>
    </source>
</evidence>